<keyword evidence="1" id="KW-0812">Transmembrane</keyword>
<evidence type="ECO:0000256" key="1">
    <source>
        <dbReference type="SAM" id="Phobius"/>
    </source>
</evidence>
<keyword evidence="1" id="KW-1133">Transmembrane helix</keyword>
<feature type="transmembrane region" description="Helical" evidence="1">
    <location>
        <begin position="57"/>
        <end position="80"/>
    </location>
</feature>
<sequence>MALTLGRARNIYTLRKSYRFVKPWKTKLWISLLVFMGISFVLLFLEPFKTGESPKMLILGYSLCVLLAYSIVLVSEALIFHFLKHWTLRDESLMYILFFLLSALGVYWYDLVVIKGQTYYWSSLLSFTGRVTLPFAILFLPVIGWLRHYYGSLYELPEQYQVVIKGNVKSDVLEMDWRKILYARSSDNYVIIKYIAASEVLKETLLRSTLSQVEEQLPDLLKCHRSYLINPLYLVAVEGNQKKAFLKLDKLDEEIPLSKTYYTGIKALLT</sequence>
<dbReference type="PROSITE" id="PS50930">
    <property type="entry name" value="HTH_LYTTR"/>
    <property type="match status" value="1"/>
</dbReference>
<evidence type="ECO:0000259" key="2">
    <source>
        <dbReference type="PROSITE" id="PS50930"/>
    </source>
</evidence>
<proteinExistence type="predicted"/>
<dbReference type="EMBL" id="SMLW01000603">
    <property type="protein sequence ID" value="MTI26891.1"/>
    <property type="molecule type" value="Genomic_DNA"/>
</dbReference>
<organism evidence="3 4">
    <name type="scientific">Fulvivirga kasyanovii</name>
    <dbReference type="NCBI Taxonomy" id="396812"/>
    <lineage>
        <taxon>Bacteria</taxon>
        <taxon>Pseudomonadati</taxon>
        <taxon>Bacteroidota</taxon>
        <taxon>Cytophagia</taxon>
        <taxon>Cytophagales</taxon>
        <taxon>Fulvivirgaceae</taxon>
        <taxon>Fulvivirga</taxon>
    </lineage>
</organism>
<reference evidence="3 4" key="1">
    <citation type="submission" date="2019-02" db="EMBL/GenBank/DDBJ databases">
        <authorList>
            <person name="Goldberg S.R."/>
            <person name="Haltli B.A."/>
            <person name="Correa H."/>
            <person name="Russell K.G."/>
        </authorList>
    </citation>
    <scope>NUCLEOTIDE SEQUENCE [LARGE SCALE GENOMIC DNA]</scope>
    <source>
        <strain evidence="3 4">JCM 16186</strain>
    </source>
</reference>
<evidence type="ECO:0000313" key="4">
    <source>
        <dbReference type="Proteomes" id="UP000798808"/>
    </source>
</evidence>
<evidence type="ECO:0000313" key="3">
    <source>
        <dbReference type="EMBL" id="MTI26891.1"/>
    </source>
</evidence>
<dbReference type="Gene3D" id="2.40.50.1020">
    <property type="entry name" value="LytTr DNA-binding domain"/>
    <property type="match status" value="1"/>
</dbReference>
<protein>
    <submittedName>
        <fullName evidence="3">LytTR family transcriptional regulator</fullName>
    </submittedName>
</protein>
<feature type="transmembrane region" description="Helical" evidence="1">
    <location>
        <begin position="28"/>
        <end position="45"/>
    </location>
</feature>
<dbReference type="InterPro" id="IPR007492">
    <property type="entry name" value="LytTR_DNA-bd_dom"/>
</dbReference>
<dbReference type="Proteomes" id="UP000798808">
    <property type="component" value="Unassembled WGS sequence"/>
</dbReference>
<feature type="transmembrane region" description="Helical" evidence="1">
    <location>
        <begin position="92"/>
        <end position="109"/>
    </location>
</feature>
<keyword evidence="1" id="KW-0472">Membrane</keyword>
<name>A0ABW9RT62_9BACT</name>
<feature type="domain" description="HTH LytTR-type" evidence="2">
    <location>
        <begin position="164"/>
        <end position="270"/>
    </location>
</feature>
<dbReference type="SMART" id="SM00850">
    <property type="entry name" value="LytTR"/>
    <property type="match status" value="1"/>
</dbReference>
<accession>A0ABW9RT62</accession>
<feature type="transmembrane region" description="Helical" evidence="1">
    <location>
        <begin position="121"/>
        <end position="146"/>
    </location>
</feature>
<comment type="caution">
    <text evidence="3">The sequence shown here is derived from an EMBL/GenBank/DDBJ whole genome shotgun (WGS) entry which is preliminary data.</text>
</comment>
<dbReference type="Pfam" id="PF04397">
    <property type="entry name" value="LytTR"/>
    <property type="match status" value="1"/>
</dbReference>
<keyword evidence="4" id="KW-1185">Reference proteome</keyword>
<gene>
    <name evidence="3" type="ORF">E1163_18185</name>
</gene>
<dbReference type="RefSeq" id="WP_155173900.1">
    <property type="nucleotide sequence ID" value="NZ_BAAAFL010000004.1"/>
</dbReference>